<gene>
    <name evidence="2" type="ORF">HHL10_23885</name>
</gene>
<dbReference type="Gene3D" id="3.10.20.30">
    <property type="match status" value="1"/>
</dbReference>
<feature type="domain" description="2Fe-2S ferredoxin-type" evidence="1">
    <location>
        <begin position="8"/>
        <end position="92"/>
    </location>
</feature>
<dbReference type="PROSITE" id="PS51085">
    <property type="entry name" value="2FE2S_FER_2"/>
    <property type="match status" value="1"/>
</dbReference>
<proteinExistence type="predicted"/>
<dbReference type="InterPro" id="IPR001041">
    <property type="entry name" value="2Fe-2S_ferredoxin-type"/>
</dbReference>
<comment type="caution">
    <text evidence="2">The sequence shown here is derived from an EMBL/GenBank/DDBJ whole genome shotgun (WGS) entry which is preliminary data.</text>
</comment>
<dbReference type="PROSITE" id="PS00197">
    <property type="entry name" value="2FE2S_FER_1"/>
    <property type="match status" value="1"/>
</dbReference>
<dbReference type="InterPro" id="IPR036010">
    <property type="entry name" value="2Fe-2S_ferredoxin-like_sf"/>
</dbReference>
<dbReference type="RefSeq" id="WP_169162918.1">
    <property type="nucleotide sequence ID" value="NZ_JABBFW010000026.1"/>
</dbReference>
<protein>
    <submittedName>
        <fullName evidence="2">2Fe-2S iron-sulfur cluster binding domain-containing protein</fullName>
    </submittedName>
</protein>
<dbReference type="CDD" id="cd00207">
    <property type="entry name" value="fer2"/>
    <property type="match status" value="1"/>
</dbReference>
<accession>A0A848FGN6</accession>
<organism evidence="2 3">
    <name type="scientific">Azohydromonas caseinilytica</name>
    <dbReference type="NCBI Taxonomy" id="2728836"/>
    <lineage>
        <taxon>Bacteria</taxon>
        <taxon>Pseudomonadati</taxon>
        <taxon>Pseudomonadota</taxon>
        <taxon>Betaproteobacteria</taxon>
        <taxon>Burkholderiales</taxon>
        <taxon>Sphaerotilaceae</taxon>
        <taxon>Azohydromonas</taxon>
    </lineage>
</organism>
<dbReference type="EMBL" id="JABBFW010000026">
    <property type="protein sequence ID" value="NML18015.1"/>
    <property type="molecule type" value="Genomic_DNA"/>
</dbReference>
<evidence type="ECO:0000313" key="3">
    <source>
        <dbReference type="Proteomes" id="UP000574067"/>
    </source>
</evidence>
<keyword evidence="3" id="KW-1185">Reference proteome</keyword>
<sequence>MNTVANAFTLTVTIDGVAHVGAASPERTLLENIEALRLPIRSACRRGRCGACRVTLLEGRLHPELQLLRDGQVLSCSSRLDGDAHVEVPRRPVPAVAPPACAAQPVPSS</sequence>
<evidence type="ECO:0000259" key="1">
    <source>
        <dbReference type="PROSITE" id="PS51085"/>
    </source>
</evidence>
<dbReference type="InterPro" id="IPR006058">
    <property type="entry name" value="2Fe2S_fd_BS"/>
</dbReference>
<dbReference type="InterPro" id="IPR012675">
    <property type="entry name" value="Beta-grasp_dom_sf"/>
</dbReference>
<dbReference type="SUPFAM" id="SSF54292">
    <property type="entry name" value="2Fe-2S ferredoxin-like"/>
    <property type="match status" value="1"/>
</dbReference>
<dbReference type="AlphaFoldDB" id="A0A848FGN6"/>
<dbReference type="Proteomes" id="UP000574067">
    <property type="component" value="Unassembled WGS sequence"/>
</dbReference>
<evidence type="ECO:0000313" key="2">
    <source>
        <dbReference type="EMBL" id="NML18015.1"/>
    </source>
</evidence>
<dbReference type="GO" id="GO:0051537">
    <property type="term" value="F:2 iron, 2 sulfur cluster binding"/>
    <property type="evidence" value="ECO:0007669"/>
    <property type="project" value="InterPro"/>
</dbReference>
<name>A0A848FGN6_9BURK</name>
<dbReference type="Pfam" id="PF00111">
    <property type="entry name" value="Fer2"/>
    <property type="match status" value="1"/>
</dbReference>
<reference evidence="2 3" key="1">
    <citation type="submission" date="2020-04" db="EMBL/GenBank/DDBJ databases">
        <title>Azohydromonas sp. isolated from soil.</title>
        <authorList>
            <person name="Dahal R.H."/>
        </authorList>
    </citation>
    <scope>NUCLEOTIDE SEQUENCE [LARGE SCALE GENOMIC DNA]</scope>
    <source>
        <strain evidence="2 3">G-1-1-14</strain>
    </source>
</reference>